<dbReference type="InterPro" id="IPR029063">
    <property type="entry name" value="SAM-dependent_MTases_sf"/>
</dbReference>
<feature type="transmembrane region" description="Helical" evidence="5">
    <location>
        <begin position="270"/>
        <end position="288"/>
    </location>
</feature>
<feature type="active site" description="Proton acceptor" evidence="5 6">
    <location>
        <position position="641"/>
    </location>
</feature>
<gene>
    <name evidence="5" type="primary">speE</name>
    <name evidence="8" type="ORF">GURASL_17460</name>
</gene>
<evidence type="ECO:0000256" key="4">
    <source>
        <dbReference type="ARBA" id="ARBA00023115"/>
    </source>
</evidence>
<comment type="caution">
    <text evidence="5">Lacks conserved residue(s) required for the propagation of feature annotation.</text>
</comment>
<organism evidence="8 9">
    <name type="scientific">Geotalea uraniireducens</name>
    <dbReference type="NCBI Taxonomy" id="351604"/>
    <lineage>
        <taxon>Bacteria</taxon>
        <taxon>Pseudomonadati</taxon>
        <taxon>Thermodesulfobacteriota</taxon>
        <taxon>Desulfuromonadia</taxon>
        <taxon>Geobacterales</taxon>
        <taxon>Geobacteraceae</taxon>
        <taxon>Geotalea</taxon>
    </lineage>
</organism>
<evidence type="ECO:0000256" key="6">
    <source>
        <dbReference type="PROSITE-ProRule" id="PRU00354"/>
    </source>
</evidence>
<feature type="transmembrane region" description="Helical" evidence="5">
    <location>
        <begin position="183"/>
        <end position="203"/>
    </location>
</feature>
<keyword evidence="5" id="KW-0812">Transmembrane</keyword>
<dbReference type="InterPro" id="IPR036259">
    <property type="entry name" value="MFS_trans_sf"/>
</dbReference>
<keyword evidence="2 5" id="KW-0808">Transferase</keyword>
<comment type="function">
    <text evidence="5">Catalyzes the irreversible transfer of a propylamine group from the amino donor S-adenosylmethioninamine (decarboxy-AdoMet) to putrescine (1,4-diaminobutane) to yield spermidine.</text>
</comment>
<feature type="domain" description="PABS" evidence="7">
    <location>
        <begin position="474"/>
        <end position="732"/>
    </location>
</feature>
<dbReference type="InterPro" id="IPR001045">
    <property type="entry name" value="Spermi_synthase"/>
</dbReference>
<feature type="transmembrane region" description="Helical" evidence="5">
    <location>
        <begin position="156"/>
        <end position="177"/>
    </location>
</feature>
<feature type="transmembrane region" description="Helical" evidence="5">
    <location>
        <begin position="398"/>
        <end position="421"/>
    </location>
</feature>
<evidence type="ECO:0000256" key="3">
    <source>
        <dbReference type="ARBA" id="ARBA00023066"/>
    </source>
</evidence>
<feature type="binding site" evidence="5">
    <location>
        <position position="592"/>
    </location>
    <ligand>
        <name>S-methyl-5'-thioadenosine</name>
        <dbReference type="ChEBI" id="CHEBI:17509"/>
    </ligand>
</feature>
<feature type="transmembrane region" description="Helical" evidence="5">
    <location>
        <begin position="111"/>
        <end position="144"/>
    </location>
</feature>
<feature type="binding site" evidence="5">
    <location>
        <begin position="623"/>
        <end position="624"/>
    </location>
    <ligand>
        <name>S-methyl-5'-thioadenosine</name>
        <dbReference type="ChEBI" id="CHEBI:17509"/>
    </ligand>
</feature>
<keyword evidence="5" id="KW-0472">Membrane</keyword>
<feature type="transmembrane region" description="Helical" evidence="5">
    <location>
        <begin position="40"/>
        <end position="61"/>
    </location>
</feature>
<feature type="transmembrane region" description="Helical" evidence="5">
    <location>
        <begin position="453"/>
        <end position="473"/>
    </location>
</feature>
<name>A0ABM8ELC4_9BACT</name>
<keyword evidence="4 5" id="KW-0620">Polyamine biosynthesis</keyword>
<dbReference type="Proteomes" id="UP001317705">
    <property type="component" value="Chromosome"/>
</dbReference>
<dbReference type="EC" id="2.5.1.16" evidence="5"/>
<dbReference type="PANTHER" id="PTHR11558:SF11">
    <property type="entry name" value="SPERMIDINE SYNTHASE"/>
    <property type="match status" value="1"/>
</dbReference>
<evidence type="ECO:0000256" key="1">
    <source>
        <dbReference type="ARBA" id="ARBA00007867"/>
    </source>
</evidence>
<keyword evidence="9" id="KW-1185">Reference proteome</keyword>
<accession>A0ABM8ELC4</accession>
<protein>
    <recommendedName>
        <fullName evidence="5">Polyamine aminopropyltransferase</fullName>
    </recommendedName>
    <alternativeName>
        <fullName evidence="5">Putrescine aminopropyltransferase</fullName>
        <shortName evidence="5">PAPT</shortName>
    </alternativeName>
    <alternativeName>
        <fullName evidence="5">Spermidine synthase</fullName>
        <shortName evidence="5">SPDS</shortName>
        <shortName evidence="5">SPDSY</shortName>
        <ecNumber evidence="5">2.5.1.16</ecNumber>
    </alternativeName>
</protein>
<comment type="catalytic activity">
    <reaction evidence="5">
        <text>S-adenosyl 3-(methylsulfanyl)propylamine + putrescine = S-methyl-5'-thioadenosine + spermidine + H(+)</text>
        <dbReference type="Rhea" id="RHEA:12721"/>
        <dbReference type="ChEBI" id="CHEBI:15378"/>
        <dbReference type="ChEBI" id="CHEBI:17509"/>
        <dbReference type="ChEBI" id="CHEBI:57443"/>
        <dbReference type="ChEBI" id="CHEBI:57834"/>
        <dbReference type="ChEBI" id="CHEBI:326268"/>
        <dbReference type="EC" id="2.5.1.16"/>
    </reaction>
</comment>
<feature type="transmembrane region" description="Helical" evidence="5">
    <location>
        <begin position="239"/>
        <end position="258"/>
    </location>
</feature>
<dbReference type="HAMAP" id="MF_00198">
    <property type="entry name" value="Spermidine_synth"/>
    <property type="match status" value="1"/>
</dbReference>
<dbReference type="CDD" id="cd02440">
    <property type="entry name" value="AdoMet_MTases"/>
    <property type="match status" value="1"/>
</dbReference>
<evidence type="ECO:0000256" key="5">
    <source>
        <dbReference type="HAMAP-Rule" id="MF_00198"/>
    </source>
</evidence>
<evidence type="ECO:0000313" key="8">
    <source>
        <dbReference type="EMBL" id="BDV42823.1"/>
    </source>
</evidence>
<dbReference type="NCBIfam" id="NF037959">
    <property type="entry name" value="MFS_SpdSyn"/>
    <property type="match status" value="2"/>
</dbReference>
<feature type="transmembrane region" description="Helical" evidence="5">
    <location>
        <begin position="73"/>
        <end position="91"/>
    </location>
</feature>
<keyword evidence="5" id="KW-1133">Transmembrane helix</keyword>
<comment type="subunit">
    <text evidence="5">Homodimer or homotetramer.</text>
</comment>
<feature type="transmembrane region" description="Helical" evidence="5">
    <location>
        <begin position="427"/>
        <end position="446"/>
    </location>
</feature>
<dbReference type="Pfam" id="PF01564">
    <property type="entry name" value="Spermine_synth"/>
    <property type="match status" value="1"/>
</dbReference>
<evidence type="ECO:0000259" key="7">
    <source>
        <dbReference type="PROSITE" id="PS51006"/>
    </source>
</evidence>
<comment type="similarity">
    <text evidence="1 5">Belongs to the spermidine/spermine synthase family.</text>
</comment>
<dbReference type="Gene3D" id="3.40.50.150">
    <property type="entry name" value="Vaccinia Virus protein VP39"/>
    <property type="match status" value="1"/>
</dbReference>
<feature type="transmembrane region" description="Helical" evidence="5">
    <location>
        <begin position="309"/>
        <end position="335"/>
    </location>
</feature>
<proteinExistence type="inferred from homology"/>
<dbReference type="RefSeq" id="WP_282003511.1">
    <property type="nucleotide sequence ID" value="NZ_AP027151.1"/>
</dbReference>
<dbReference type="PANTHER" id="PTHR11558">
    <property type="entry name" value="SPERMIDINE/SPERMINE SYNTHASE"/>
    <property type="match status" value="1"/>
</dbReference>
<evidence type="ECO:0000313" key="9">
    <source>
        <dbReference type="Proteomes" id="UP001317705"/>
    </source>
</evidence>
<sequence>MRKQLSIIIYALFFFSGAASLIYQIVWVRSLTLVFGGSHLAVTAVLTIFMGGLALGGYLFGKYADRVRKPLELYGFLELWIATFALGFYFLMEHYPALYVALARGHDNDPAYLFAIRLAFTVVAIIIPTTLMGGTLPILSTVLARQPREMRQHLSSLYGFNTLGAVAGAAAAGFFLIRLYTLSMTLFSATTINILIGLFCILYPEEFTDEADEPAVPDAEVPPAAVAGGVRPPLLAYRLVVWGIGISGFCALGYEVLWTRVLSMVSGANVYAFTIILVAFLTGIALGSESYALVPRLLRLKPEPVTTTIVGFGTTQVIIGVAALVVTATMAGLPGQTLYLQRLFGSGREFFSTQVLSGSVLAFFYLVVPAFFMGLAFPLAGRVNAEYKRVIGRAVGEVLAYNTIGAILGAAGSGFGMIYLFGIERSLQLLAVVNIGIGLVVVCSVTGRKTLTWGTAAAVAAVLVLLASDAGILKSWNTKYLAVFRYNQPEAFRSTRMIAEALDNTDVLYYAEGTEAVVSSIKVKGGDQAFLTNGRIEASSRLEGQQCQYTLGHLPMLLNANPKKVLVIGTGSGMTVGATSVHPSVEKVTLVEIEPKVLGIARTFAAYNHHVLDNPKLRIVFNDGRNYLLTTQEKFDVITADPIHPSFRGAGYLYTSEYFKLAADHLEPGGIIAQWLPIYELSPADLKSVVRTFNEHFRYTMLWLTHNDAELIGSNAPIIFNEAELAKRIAVPAVHEDLARVFMGSAPDLLSYFVIGNDQMRFFGESGELNTDDNLYLEFSAPLSIGKYSLMAVNVDLLNSYRESVQAYLLKPDSLVAEERQQQLWQAREAAGALYGKAQALFLANAYTTPTFSELMRALTERYPDYAPARFLHNEYTTDIAKIPVLLKKTTVTLADDQGRAVVKEVSAVLARISSQRASVIFVDNRQRLIYGQLFVDGKNVDQELRSFADQVLQGVDRLYRQERQQAVLQGRGLPSGAAFDQLLNDYITKRIDSRAEDRSANTVPPRAGYPG</sequence>
<dbReference type="InterPro" id="IPR030374">
    <property type="entry name" value="PABS"/>
</dbReference>
<feature type="transmembrane region" description="Helical" evidence="5">
    <location>
        <begin position="7"/>
        <end position="28"/>
    </location>
</feature>
<feature type="transmembrane region" description="Helical" evidence="5">
    <location>
        <begin position="355"/>
        <end position="377"/>
    </location>
</feature>
<keyword evidence="5" id="KW-1003">Cell membrane</keyword>
<dbReference type="Gene3D" id="1.20.1250.20">
    <property type="entry name" value="MFS general substrate transporter like domains"/>
    <property type="match status" value="1"/>
</dbReference>
<evidence type="ECO:0000256" key="2">
    <source>
        <dbReference type="ARBA" id="ARBA00022679"/>
    </source>
</evidence>
<dbReference type="PROSITE" id="PS51006">
    <property type="entry name" value="PABS_2"/>
    <property type="match status" value="1"/>
</dbReference>
<keyword evidence="3 5" id="KW-0745">Spermidine biosynthesis</keyword>
<comment type="pathway">
    <text evidence="5">Amine and polyamine biosynthesis; spermidine biosynthesis; spermidine from putrescine: step 1/1.</text>
</comment>
<dbReference type="SUPFAM" id="SSF53335">
    <property type="entry name" value="S-adenosyl-L-methionine-dependent methyltransferases"/>
    <property type="match status" value="1"/>
</dbReference>
<reference evidence="8 9" key="1">
    <citation type="submission" date="2022-12" db="EMBL/GenBank/DDBJ databases">
        <title>Polyphasic characterization of Geotalea uranireducens NIT-SL11 newly isolated from a complex of sewage sludge and microbially reduced graphene oxide.</title>
        <authorList>
            <person name="Xie L."/>
            <person name="Yoshida N."/>
            <person name="Meng L."/>
        </authorList>
    </citation>
    <scope>NUCLEOTIDE SEQUENCE [LARGE SCALE GENOMIC DNA]</scope>
    <source>
        <strain evidence="8 9">NIT-SL11</strain>
    </source>
</reference>
<dbReference type="EMBL" id="AP027151">
    <property type="protein sequence ID" value="BDV42823.1"/>
    <property type="molecule type" value="Genomic_DNA"/>
</dbReference>
<comment type="subcellular location">
    <subcellularLocation>
        <location evidence="5">Cell membrane</location>
        <topology evidence="5">Multi-pass membrane protein</topology>
    </subcellularLocation>
</comment>